<dbReference type="RefSeq" id="WP_220161889.1">
    <property type="nucleotide sequence ID" value="NZ_CP080507.1"/>
</dbReference>
<proteinExistence type="predicted"/>
<dbReference type="EMBL" id="CP080507">
    <property type="protein sequence ID" value="QYM78785.1"/>
    <property type="molecule type" value="Genomic_DNA"/>
</dbReference>
<evidence type="ECO:0000256" key="5">
    <source>
        <dbReference type="ARBA" id="ARBA00022989"/>
    </source>
</evidence>
<evidence type="ECO:0000256" key="3">
    <source>
        <dbReference type="ARBA" id="ARBA00022475"/>
    </source>
</evidence>
<gene>
    <name evidence="9" type="ORF">K0B96_16000</name>
</gene>
<name>A0A8F9TVB8_9BACT</name>
<evidence type="ECO:0000259" key="8">
    <source>
        <dbReference type="Pfam" id="PF02687"/>
    </source>
</evidence>
<dbReference type="AlphaFoldDB" id="A0A8F9TVB8"/>
<dbReference type="PANTHER" id="PTHR43738">
    <property type="entry name" value="ABC TRANSPORTER, MEMBRANE PROTEIN"/>
    <property type="match status" value="1"/>
</dbReference>
<keyword evidence="3" id="KW-1003">Cell membrane</keyword>
<evidence type="ECO:0000256" key="1">
    <source>
        <dbReference type="ARBA" id="ARBA00004651"/>
    </source>
</evidence>
<keyword evidence="4 7" id="KW-0812">Transmembrane</keyword>
<reference evidence="9" key="1">
    <citation type="submission" date="2021-08" db="EMBL/GenBank/DDBJ databases">
        <title>Genome of a novel bacterium of the phylum Verrucomicrobia, Oleiharenicola sp. KSB-15.</title>
        <authorList>
            <person name="Chung J.-H."/>
            <person name="Ahn J.-H."/>
            <person name="Yoon Y."/>
            <person name="Kim D.-Y."/>
            <person name="An S.-H."/>
            <person name="Park I."/>
            <person name="Yeon J."/>
        </authorList>
    </citation>
    <scope>NUCLEOTIDE SEQUENCE</scope>
    <source>
        <strain evidence="9">KSB-15</strain>
    </source>
</reference>
<keyword evidence="10" id="KW-1185">Reference proteome</keyword>
<dbReference type="KEGG" id="ole:K0B96_16000"/>
<feature type="transmembrane region" description="Helical" evidence="7">
    <location>
        <begin position="317"/>
        <end position="346"/>
    </location>
</feature>
<keyword evidence="5 7" id="KW-1133">Transmembrane helix</keyword>
<evidence type="ECO:0000256" key="4">
    <source>
        <dbReference type="ARBA" id="ARBA00022692"/>
    </source>
</evidence>
<sequence length="394" mass="41916">MISIALKMLLSDRVKYAGLLFGLTFTAFLVTFAASYFGGMMTRSFALIADNPSADVWVMDPAVSAVDQTIDLPDHALLRVRSVTGVRSASQLSVAHADLRFADGRFQSVEVIGVDDATLAGLPPLADGAADALRIPNAAIADAGGTSGKLETPVSPRDRWPFRPHLNAPLRPLARGDEVIVNDQRVQIVGRGHGRPWFPPRPLLFTTLSTARRILPPERERLTFVLARVAPGASPAAVARRIASRTGLRARTATEFKADTVRWMLANSEDVGDAITMLTIAMLVGLGVTGVMMFMFTHQNLRAYAVLQAMGAQVSTLLGVVWLQAAICGAIGTGLGLGLCTLAGAVFTRLDFPFHMLWFAPVAGVVAVIFVSGAAAALSLRPLLTLRPAELLAG</sequence>
<dbReference type="InterPro" id="IPR051125">
    <property type="entry name" value="ABC-4/HrtB_transporter"/>
</dbReference>
<dbReference type="GO" id="GO:0005886">
    <property type="term" value="C:plasma membrane"/>
    <property type="evidence" value="ECO:0007669"/>
    <property type="project" value="UniProtKB-SubCell"/>
</dbReference>
<accession>A0A8F9TVB8</accession>
<protein>
    <submittedName>
        <fullName evidence="9">ABC transporter permease</fullName>
    </submittedName>
</protein>
<feature type="transmembrane region" description="Helical" evidence="7">
    <location>
        <begin position="358"/>
        <end position="380"/>
    </location>
</feature>
<evidence type="ECO:0000313" key="10">
    <source>
        <dbReference type="Proteomes" id="UP000825051"/>
    </source>
</evidence>
<dbReference type="Pfam" id="PF02687">
    <property type="entry name" value="FtsX"/>
    <property type="match status" value="1"/>
</dbReference>
<dbReference type="PANTHER" id="PTHR43738:SF1">
    <property type="entry name" value="HEMIN TRANSPORT SYSTEM PERMEASE PROTEIN HRTB-RELATED"/>
    <property type="match status" value="1"/>
</dbReference>
<organism evidence="9 10">
    <name type="scientific">Horticoccus luteus</name>
    <dbReference type="NCBI Taxonomy" id="2862869"/>
    <lineage>
        <taxon>Bacteria</taxon>
        <taxon>Pseudomonadati</taxon>
        <taxon>Verrucomicrobiota</taxon>
        <taxon>Opitutia</taxon>
        <taxon>Opitutales</taxon>
        <taxon>Opitutaceae</taxon>
        <taxon>Horticoccus</taxon>
    </lineage>
</organism>
<feature type="domain" description="ABC3 transporter permease C-terminal" evidence="8">
    <location>
        <begin position="276"/>
        <end position="385"/>
    </location>
</feature>
<evidence type="ECO:0000256" key="6">
    <source>
        <dbReference type="ARBA" id="ARBA00023136"/>
    </source>
</evidence>
<evidence type="ECO:0000256" key="7">
    <source>
        <dbReference type="SAM" id="Phobius"/>
    </source>
</evidence>
<evidence type="ECO:0000313" key="9">
    <source>
        <dbReference type="EMBL" id="QYM78785.1"/>
    </source>
</evidence>
<feature type="transmembrane region" description="Helical" evidence="7">
    <location>
        <begin position="274"/>
        <end position="296"/>
    </location>
</feature>
<evidence type="ECO:0000256" key="2">
    <source>
        <dbReference type="ARBA" id="ARBA00022448"/>
    </source>
</evidence>
<comment type="subcellular location">
    <subcellularLocation>
        <location evidence="1">Cell membrane</location>
        <topology evidence="1">Multi-pass membrane protein</topology>
    </subcellularLocation>
</comment>
<dbReference type="Proteomes" id="UP000825051">
    <property type="component" value="Chromosome"/>
</dbReference>
<keyword evidence="6 7" id="KW-0472">Membrane</keyword>
<keyword evidence="2" id="KW-0813">Transport</keyword>
<dbReference type="InterPro" id="IPR003838">
    <property type="entry name" value="ABC3_permease_C"/>
</dbReference>